<reference evidence="1 2" key="1">
    <citation type="journal article" date="2021" name="BMC Biol.">
        <title>Horizontally acquired antibacterial genes associated with adaptive radiation of ladybird beetles.</title>
        <authorList>
            <person name="Li H.S."/>
            <person name="Tang X.F."/>
            <person name="Huang Y.H."/>
            <person name="Xu Z.Y."/>
            <person name="Chen M.L."/>
            <person name="Du X.Y."/>
            <person name="Qiu B.Y."/>
            <person name="Chen P.T."/>
            <person name="Zhang W."/>
            <person name="Slipinski A."/>
            <person name="Escalona H.E."/>
            <person name="Waterhouse R.M."/>
            <person name="Zwick A."/>
            <person name="Pang H."/>
        </authorList>
    </citation>
    <scope>NUCLEOTIDE SEQUENCE [LARGE SCALE GENOMIC DNA]</scope>
    <source>
        <strain evidence="1">SYSU2018</strain>
    </source>
</reference>
<name>A0ABD2NBE6_9CUCU</name>
<gene>
    <name evidence="1" type="ORF">HHI36_020732</name>
</gene>
<accession>A0ABD2NBE6</accession>
<evidence type="ECO:0000313" key="1">
    <source>
        <dbReference type="EMBL" id="KAL3276001.1"/>
    </source>
</evidence>
<protein>
    <submittedName>
        <fullName evidence="1">Uncharacterized protein</fullName>
    </submittedName>
</protein>
<proteinExistence type="predicted"/>
<dbReference type="Proteomes" id="UP001516400">
    <property type="component" value="Unassembled WGS sequence"/>
</dbReference>
<dbReference type="EMBL" id="JABFTP020000083">
    <property type="protein sequence ID" value="KAL3276001.1"/>
    <property type="molecule type" value="Genomic_DNA"/>
</dbReference>
<dbReference type="AlphaFoldDB" id="A0ABD2NBE6"/>
<organism evidence="1 2">
    <name type="scientific">Cryptolaemus montrouzieri</name>
    <dbReference type="NCBI Taxonomy" id="559131"/>
    <lineage>
        <taxon>Eukaryota</taxon>
        <taxon>Metazoa</taxon>
        <taxon>Ecdysozoa</taxon>
        <taxon>Arthropoda</taxon>
        <taxon>Hexapoda</taxon>
        <taxon>Insecta</taxon>
        <taxon>Pterygota</taxon>
        <taxon>Neoptera</taxon>
        <taxon>Endopterygota</taxon>
        <taxon>Coleoptera</taxon>
        <taxon>Polyphaga</taxon>
        <taxon>Cucujiformia</taxon>
        <taxon>Coccinelloidea</taxon>
        <taxon>Coccinellidae</taxon>
        <taxon>Scymninae</taxon>
        <taxon>Scymnini</taxon>
        <taxon>Cryptolaemus</taxon>
    </lineage>
</organism>
<comment type="caution">
    <text evidence="1">The sequence shown here is derived from an EMBL/GenBank/DDBJ whole genome shotgun (WGS) entry which is preliminary data.</text>
</comment>
<feature type="non-terminal residue" evidence="1">
    <location>
        <position position="61"/>
    </location>
</feature>
<evidence type="ECO:0000313" key="2">
    <source>
        <dbReference type="Proteomes" id="UP001516400"/>
    </source>
</evidence>
<sequence>MEMFGNQMNIFESDRWNTEESYEASLMYVLETRFLFGIWPPENGGDLGVDRVVGNGKLGFI</sequence>
<keyword evidence="2" id="KW-1185">Reference proteome</keyword>